<evidence type="ECO:0000313" key="2">
    <source>
        <dbReference type="Proteomes" id="UP000661691"/>
    </source>
</evidence>
<dbReference type="RefSeq" id="WP_191142616.1">
    <property type="nucleotide sequence ID" value="NZ_JACXAH010000029.1"/>
</dbReference>
<keyword evidence="2" id="KW-1185">Reference proteome</keyword>
<dbReference type="AlphaFoldDB" id="A0A926N6V2"/>
<gene>
    <name evidence="1" type="ORF">IC620_14695</name>
</gene>
<organism evidence="1 2">
    <name type="scientific">Polycladospora coralii</name>
    <dbReference type="NCBI Taxonomy" id="2771432"/>
    <lineage>
        <taxon>Bacteria</taxon>
        <taxon>Bacillati</taxon>
        <taxon>Bacillota</taxon>
        <taxon>Bacilli</taxon>
        <taxon>Bacillales</taxon>
        <taxon>Thermoactinomycetaceae</taxon>
        <taxon>Polycladospora</taxon>
    </lineage>
</organism>
<protein>
    <submittedName>
        <fullName evidence="1">Uncharacterized protein</fullName>
    </submittedName>
</protein>
<accession>A0A926N6V2</accession>
<dbReference type="Proteomes" id="UP000661691">
    <property type="component" value="Unassembled WGS sequence"/>
</dbReference>
<dbReference type="EMBL" id="JACXAH010000029">
    <property type="protein sequence ID" value="MBD1373594.1"/>
    <property type="molecule type" value="Genomic_DNA"/>
</dbReference>
<proteinExistence type="predicted"/>
<comment type="caution">
    <text evidence="1">The sequence shown here is derived from an EMBL/GenBank/DDBJ whole genome shotgun (WGS) entry which is preliminary data.</text>
</comment>
<evidence type="ECO:0000313" key="1">
    <source>
        <dbReference type="EMBL" id="MBD1373594.1"/>
    </source>
</evidence>
<sequence length="184" mass="19974">MSNLSHSTQKIEDGNHGAPTIPFNLLFSSPPVSFDAFLKESRDISNVSISGNLLFLLSPEPAAKFVDLTVVTPLVIQFTRGGNTFSFTGKELQITQFLTLRNVFVLRGTLQETDNPNTSVSLESLRICAAGATFGPFSLTTAQSDCSFRLNINGFPTIFVPAGSQSTRIGVIQEVDDSIRSFIH</sequence>
<reference evidence="2" key="1">
    <citation type="submission" date="2022-10" db="EMBL/GenBank/DDBJ databases">
        <title>A novel bacterium of genus Hazenella, isolated from South China Sea.</title>
        <authorList>
            <person name="Huang H."/>
            <person name="Mo K."/>
            <person name="Hu Y."/>
        </authorList>
    </citation>
    <scope>NUCLEOTIDE SEQUENCE [LARGE SCALE GENOMIC DNA]</scope>
    <source>
        <strain evidence="2">IB182357</strain>
    </source>
</reference>
<name>A0A926N6V2_9BACL</name>